<dbReference type="PANTHER" id="PTHR42699:SF1">
    <property type="entry name" value="CYSTATHIONINE GAMMA-SYNTHASE-RELATED"/>
    <property type="match status" value="1"/>
</dbReference>
<evidence type="ECO:0000256" key="1">
    <source>
        <dbReference type="ARBA" id="ARBA00001933"/>
    </source>
</evidence>
<feature type="compositionally biased region" description="Polar residues" evidence="3">
    <location>
        <begin position="185"/>
        <end position="201"/>
    </location>
</feature>
<reference evidence="4" key="1">
    <citation type="submission" date="2022-07" db="EMBL/GenBank/DDBJ databases">
        <title>Phylogenomic reconstructions and comparative analyses of Kickxellomycotina fungi.</title>
        <authorList>
            <person name="Reynolds N.K."/>
            <person name="Stajich J.E."/>
            <person name="Barry K."/>
            <person name="Grigoriev I.V."/>
            <person name="Crous P."/>
            <person name="Smith M.E."/>
        </authorList>
    </citation>
    <scope>NUCLEOTIDE SEQUENCE</scope>
    <source>
        <strain evidence="4">RSA 861</strain>
    </source>
</reference>
<dbReference type="OrthoDB" id="10047078at2759"/>
<dbReference type="InterPro" id="IPR015422">
    <property type="entry name" value="PyrdxlP-dep_Trfase_small"/>
</dbReference>
<dbReference type="InterPro" id="IPR015421">
    <property type="entry name" value="PyrdxlP-dep_Trfase_major"/>
</dbReference>
<dbReference type="EC" id="2.5.1.48" evidence="4"/>
<evidence type="ECO:0000256" key="3">
    <source>
        <dbReference type="SAM" id="MobiDB-lite"/>
    </source>
</evidence>
<evidence type="ECO:0000313" key="4">
    <source>
        <dbReference type="EMBL" id="KAJ1914889.1"/>
    </source>
</evidence>
<gene>
    <name evidence="4" type="primary">STR2_1</name>
    <name evidence="4" type="ORF">IWQ60_008636</name>
</gene>
<name>A0A9W7ZR62_9FUNG</name>
<evidence type="ECO:0000256" key="2">
    <source>
        <dbReference type="ARBA" id="ARBA00022898"/>
    </source>
</evidence>
<keyword evidence="5" id="KW-1185">Reference proteome</keyword>
<protein>
    <submittedName>
        <fullName evidence="4">Cystathionine gamma-synthase</fullName>
        <ecNumber evidence="4">2.5.1.48</ecNumber>
    </submittedName>
</protein>
<dbReference type="Proteomes" id="UP001150569">
    <property type="component" value="Unassembled WGS sequence"/>
</dbReference>
<comment type="cofactor">
    <cofactor evidence="1">
        <name>pyridoxal 5'-phosphate</name>
        <dbReference type="ChEBI" id="CHEBI:597326"/>
    </cofactor>
</comment>
<dbReference type="Gene3D" id="3.40.640.10">
    <property type="entry name" value="Type I PLP-dependent aspartate aminotransferase-like (Major domain)"/>
    <property type="match status" value="1"/>
</dbReference>
<proteinExistence type="predicted"/>
<evidence type="ECO:0000313" key="5">
    <source>
        <dbReference type="Proteomes" id="UP001150569"/>
    </source>
</evidence>
<feature type="region of interest" description="Disordered" evidence="3">
    <location>
        <begin position="179"/>
        <end position="245"/>
    </location>
</feature>
<dbReference type="PANTHER" id="PTHR42699">
    <property type="match status" value="1"/>
</dbReference>
<dbReference type="InterPro" id="IPR015424">
    <property type="entry name" value="PyrdxlP-dep_Trfase"/>
</dbReference>
<dbReference type="GO" id="GO:0019346">
    <property type="term" value="P:transsulfuration"/>
    <property type="evidence" value="ECO:0007669"/>
    <property type="project" value="InterPro"/>
</dbReference>
<sequence length="649" mass="71389">MSTNTLPKFPASGQPIPANVEHAVSVSLPYWQDNIDYEEGHPRIAAAMVSGYPRFFYHRAVQEIEARHGQAGEACLVFPSQRVAEQCHDFILKFAVPPAGAGPDGEGAGASEVRIMEFQVPSSPWLPAEDLRHRTLCVYPVFYTRGWAAGTAKLFWQHSGEIVSSRLAAHCLRALGGLASPPRSPMTTSKVSTRPSSTSWVPRQGHPRYQRQRPAASTARLTNASSGESDVSPVLSTAQSATDPDETAEYLEIRYGRNVEAATGDTYCKKALRQRIAQAIQSPSELGTDEPQTATVTAEDVFLFPTGMSAIYGAHRFLQAALTSGSEIPSSTTGQAATVCFGFPYTDTLKILQKFGSECHFLAYGDDRDYVELEDLLRRTNTTSTATSALAPRPVRGLFCECPGNPLLKTPDLPRLRKLADRYGFVIVVDETIGNFVNVNTLAYADMVVSSLTKVFSGDSNVMGGSLILNPAAPYYALLKTAIRTHYEDLYWCEDAVFMERNSRTFRDRVRRINTNAEALADMLRGHPLVKDVFYPKYVQRDHYEQIKYPDGGYGGLLSIVLADPAATPAFYDAMLCAKGPSLGTNFTLVSPYTILAHYHELDWAEKYGVSRNLIRCSIGLEDTDNLLRAFRAALDLAAAESNLRCKKM</sequence>
<keyword evidence="2" id="KW-0663">Pyridoxal phosphate</keyword>
<dbReference type="InterPro" id="IPR051750">
    <property type="entry name" value="Trans-sulfuration_enzymes"/>
</dbReference>
<feature type="compositionally biased region" description="Polar residues" evidence="3">
    <location>
        <begin position="219"/>
        <end position="242"/>
    </location>
</feature>
<organism evidence="4 5">
    <name type="scientific">Tieghemiomyces parasiticus</name>
    <dbReference type="NCBI Taxonomy" id="78921"/>
    <lineage>
        <taxon>Eukaryota</taxon>
        <taxon>Fungi</taxon>
        <taxon>Fungi incertae sedis</taxon>
        <taxon>Zoopagomycota</taxon>
        <taxon>Kickxellomycotina</taxon>
        <taxon>Dimargaritomycetes</taxon>
        <taxon>Dimargaritales</taxon>
        <taxon>Dimargaritaceae</taxon>
        <taxon>Tieghemiomyces</taxon>
    </lineage>
</organism>
<dbReference type="Pfam" id="PF01053">
    <property type="entry name" value="Cys_Met_Meta_PP"/>
    <property type="match status" value="1"/>
</dbReference>
<dbReference type="EMBL" id="JANBPT010000660">
    <property type="protein sequence ID" value="KAJ1914889.1"/>
    <property type="molecule type" value="Genomic_DNA"/>
</dbReference>
<dbReference type="InterPro" id="IPR000277">
    <property type="entry name" value="Cys/Met-Metab_PyrdxlP-dep_enz"/>
</dbReference>
<dbReference type="SUPFAM" id="SSF53383">
    <property type="entry name" value="PLP-dependent transferases"/>
    <property type="match status" value="1"/>
</dbReference>
<dbReference type="AlphaFoldDB" id="A0A9W7ZR62"/>
<comment type="caution">
    <text evidence="4">The sequence shown here is derived from an EMBL/GenBank/DDBJ whole genome shotgun (WGS) entry which is preliminary data.</text>
</comment>
<dbReference type="Gene3D" id="3.90.1150.10">
    <property type="entry name" value="Aspartate Aminotransferase, domain 1"/>
    <property type="match status" value="1"/>
</dbReference>
<dbReference type="GO" id="GO:0030170">
    <property type="term" value="F:pyridoxal phosphate binding"/>
    <property type="evidence" value="ECO:0007669"/>
    <property type="project" value="InterPro"/>
</dbReference>
<dbReference type="GO" id="GO:0003962">
    <property type="term" value="F:cystathionine gamma-synthase activity"/>
    <property type="evidence" value="ECO:0007669"/>
    <property type="project" value="UniProtKB-EC"/>
</dbReference>
<accession>A0A9W7ZR62</accession>
<dbReference type="FunFam" id="3.90.1150.10:FF:000063">
    <property type="entry name" value="Probable cystathionine gamma-synthase"/>
    <property type="match status" value="1"/>
</dbReference>
<keyword evidence="4" id="KW-0808">Transferase</keyword>